<dbReference type="BioCyc" id="CCAL311458:G131R-945-MONOMER"/>
<accession>E6N6S5</accession>
<protein>
    <submittedName>
        <fullName evidence="3">Uncharacterized protein</fullName>
    </submittedName>
</protein>
<dbReference type="GO" id="GO:0003899">
    <property type="term" value="F:DNA-directed RNA polymerase activity"/>
    <property type="evidence" value="ECO:0007669"/>
    <property type="project" value="InterPro"/>
</dbReference>
<dbReference type="CDD" id="cd06560">
    <property type="entry name" value="PriL"/>
    <property type="match status" value="1"/>
</dbReference>
<name>E6N6S5_CALS0</name>
<proteinExistence type="predicted"/>
<evidence type="ECO:0000313" key="3">
    <source>
        <dbReference type="EMBL" id="BAJ47994.1"/>
    </source>
</evidence>
<dbReference type="EMBL" id="BA000048">
    <property type="protein sequence ID" value="BAJ50790.1"/>
    <property type="molecule type" value="Genomic_DNA"/>
</dbReference>
<feature type="coiled-coil region" evidence="1">
    <location>
        <begin position="488"/>
        <end position="547"/>
    </location>
</feature>
<dbReference type="Proteomes" id="UP000008120">
    <property type="component" value="Chromosome"/>
</dbReference>
<dbReference type="EMBL" id="AP011851">
    <property type="protein sequence ID" value="BAJ47994.1"/>
    <property type="molecule type" value="Genomic_DNA"/>
</dbReference>
<evidence type="ECO:0000256" key="2">
    <source>
        <dbReference type="SAM" id="Phobius"/>
    </source>
</evidence>
<sequence>MDLLHDNRNDSRTAATVATCLWICLMVFASIEPYTREPATSLNLFDDIEWSRVFGGGGSLESGAIALICGCSAPSDKCPEAIETRMDGDINPAEWSGLLDGCGLDEGYVSAAVWRPAGRTEFFNYLFLAFLSYLIPWLAGWLAGRRHVAAGLKLGFSPARSIGLVILYTVLDYLSDLTTLLKLPLTQQDKVMLLLLLAAIVGFSPRYWIEAVRKGADVGRVHGFIWGLLISLLLIFAGFREVLIPLGLLNLFFESDFFQAGSSWTSLLYATMLPVSTLVIILALAKSPEPSVGPYPVAGLPRSAGSVYLTTLAKYPFLPESRKLFSLLPVHDFPNFPDEVRKRALERISEAIEKRVVSARLENPLAELLSFHTARTVLSIIGERDLQRIWASAETIRVRELLTSEGESVFNQVLNALGVRATRAGDGYDVHPLDYLTLALHGTRPEERWELVDRTASQTHVHLSKMELCSLLGYAVYALLSSFENITKVEEEKLADALKEMVKEARERLEHGRRSVEATQRRQVSLLDEASSSLKEAEEWLEKAKSSTSRREAATCLETVVILCYKIVEKLSIEFSPDGAARGTFFGPFYGIVGRDMVKNLQTLRYLRHTIAHEITEKTMKPQDAPIYRELVRRGLLNIEEGSYKPTEQGAVFAVKTVSTLLQKVKNKHGASNGYTTSPRKDPFYIS</sequence>
<reference evidence="3 5" key="2">
    <citation type="journal article" date="2011" name="Nucleic Acids Res.">
        <title>Insights into the evolution of Archaea and eukaryotic protein modifier systems revealed by the genome of a novel archaeal group.</title>
        <authorList>
            <person name="Nunoura T."/>
            <person name="Takaki Y."/>
            <person name="Kakuta J."/>
            <person name="Nishi S."/>
            <person name="Sugahara J."/>
            <person name="Kazama H."/>
            <person name="Chee G."/>
            <person name="Hattori M."/>
            <person name="Kanai A."/>
            <person name="Atomi H."/>
            <person name="Takai K."/>
            <person name="Takami H."/>
        </authorList>
    </citation>
    <scope>NUCLEOTIDE SEQUENCE [LARGE SCALE GENOMIC DNA]</scope>
</reference>
<dbReference type="STRING" id="311458.CSUB_C0935"/>
<keyword evidence="2" id="KW-0812">Transmembrane</keyword>
<gene>
    <name evidence="4" type="ORF">CSUB_C0935</name>
    <name evidence="3" type="ORF">HGMM_F17C01C23</name>
</gene>
<feature type="transmembrane region" description="Helical" evidence="2">
    <location>
        <begin position="12"/>
        <end position="31"/>
    </location>
</feature>
<evidence type="ECO:0000313" key="5">
    <source>
        <dbReference type="Proteomes" id="UP000008120"/>
    </source>
</evidence>
<keyword evidence="1" id="KW-0175">Coiled coil</keyword>
<dbReference type="KEGG" id="csu:CSUB_C0935"/>
<evidence type="ECO:0000313" key="4">
    <source>
        <dbReference type="EMBL" id="BAJ50790.1"/>
    </source>
</evidence>
<organism evidence="3 5">
    <name type="scientific">Caldiarchaeum subterraneum</name>
    <dbReference type="NCBI Taxonomy" id="311458"/>
    <lineage>
        <taxon>Archaea</taxon>
        <taxon>Nitrososphaerota</taxon>
        <taxon>Candidatus Caldarchaeales</taxon>
        <taxon>Candidatus Caldarchaeaceae</taxon>
        <taxon>Candidatus Caldarchaeum</taxon>
    </lineage>
</organism>
<feature type="transmembrane region" description="Helical" evidence="2">
    <location>
        <begin position="122"/>
        <end position="142"/>
    </location>
</feature>
<dbReference type="InterPro" id="IPR023642">
    <property type="entry name" value="DNA_primase_lsu_PriL"/>
</dbReference>
<evidence type="ECO:0000256" key="1">
    <source>
        <dbReference type="SAM" id="Coils"/>
    </source>
</evidence>
<feature type="transmembrane region" description="Helical" evidence="2">
    <location>
        <begin position="154"/>
        <end position="171"/>
    </location>
</feature>
<dbReference type="SUPFAM" id="SSF140914">
    <property type="entry name" value="PriB N-terminal domain-like"/>
    <property type="match status" value="1"/>
</dbReference>
<dbReference type="AlphaFoldDB" id="E6N6S5"/>
<reference evidence="3 5" key="1">
    <citation type="journal article" date="2005" name="Environ. Microbiol.">
        <title>Genetic and functional properties of uncultivated thermophilic crenarchaeotes from a subsurface gold mine as revealed by analysis of genome fragments.</title>
        <authorList>
            <person name="Nunoura T."/>
            <person name="Hirayama H."/>
            <person name="Takami H."/>
            <person name="Oida H."/>
            <person name="Nishi S."/>
            <person name="Shimamura S."/>
            <person name="Suzuki Y."/>
            <person name="Inagaki F."/>
            <person name="Takai K."/>
            <person name="Nealson K.H."/>
            <person name="Horikoshi K."/>
        </authorList>
    </citation>
    <scope>NUCLEOTIDE SEQUENCE [LARGE SCALE GENOMIC DNA]</scope>
</reference>
<keyword evidence="2" id="KW-1133">Transmembrane helix</keyword>
<keyword evidence="2" id="KW-0472">Membrane</keyword>
<feature type="transmembrane region" description="Helical" evidence="2">
    <location>
        <begin position="191"/>
        <end position="209"/>
    </location>
</feature>
<feature type="transmembrane region" description="Helical" evidence="2">
    <location>
        <begin position="221"/>
        <end position="244"/>
    </location>
</feature>